<dbReference type="GO" id="GO:0005634">
    <property type="term" value="C:nucleus"/>
    <property type="evidence" value="ECO:0007669"/>
    <property type="project" value="TreeGrafter"/>
</dbReference>
<keyword evidence="1" id="KW-0175">Coiled coil</keyword>
<dbReference type="InterPro" id="IPR027801">
    <property type="entry name" value="CENP-P"/>
</dbReference>
<gene>
    <name evidence="2" type="primary">CENPP</name>
    <name evidence="2" type="ORF">G0U57_006985</name>
</gene>
<dbReference type="Pfam" id="PF13096">
    <property type="entry name" value="CENP-P"/>
    <property type="match status" value="1"/>
</dbReference>
<dbReference type="Proteomes" id="UP000765507">
    <property type="component" value="Unassembled WGS sequence"/>
</dbReference>
<evidence type="ECO:0000256" key="1">
    <source>
        <dbReference type="SAM" id="Coils"/>
    </source>
</evidence>
<organism evidence="2 3">
    <name type="scientific">Chelydra serpentina</name>
    <name type="common">Snapping turtle</name>
    <name type="synonym">Testudo serpentina</name>
    <dbReference type="NCBI Taxonomy" id="8475"/>
    <lineage>
        <taxon>Eukaryota</taxon>
        <taxon>Metazoa</taxon>
        <taxon>Chordata</taxon>
        <taxon>Craniata</taxon>
        <taxon>Vertebrata</taxon>
        <taxon>Euteleostomi</taxon>
        <taxon>Archelosauria</taxon>
        <taxon>Testudinata</taxon>
        <taxon>Testudines</taxon>
        <taxon>Cryptodira</taxon>
        <taxon>Durocryptodira</taxon>
        <taxon>Americhelydia</taxon>
        <taxon>Chelydroidea</taxon>
        <taxon>Chelydridae</taxon>
        <taxon>Chelydra</taxon>
    </lineage>
</organism>
<name>A0A8T1TBF7_CHESE</name>
<keyword evidence="3" id="KW-1185">Reference proteome</keyword>
<dbReference type="EMBL" id="JAHGAV010000019">
    <property type="protein sequence ID" value="KAG6938084.1"/>
    <property type="molecule type" value="Genomic_DNA"/>
</dbReference>
<dbReference type="PANTHER" id="PTHR28577">
    <property type="entry name" value="CENTROMERE PROTEIN P"/>
    <property type="match status" value="1"/>
</dbReference>
<dbReference type="GO" id="GO:0000775">
    <property type="term" value="C:chromosome, centromeric region"/>
    <property type="evidence" value="ECO:0007669"/>
    <property type="project" value="InterPro"/>
</dbReference>
<reference evidence="2 3" key="1">
    <citation type="journal article" date="2020" name="G3 (Bethesda)">
        <title>Draft Genome of the Common Snapping Turtle, Chelydra serpentina, a Model for Phenotypic Plasticity in Reptiles.</title>
        <authorList>
            <person name="Das D."/>
            <person name="Singh S.K."/>
            <person name="Bierstedt J."/>
            <person name="Erickson A."/>
            <person name="Galli G.L.J."/>
            <person name="Crossley D.A. 2nd"/>
            <person name="Rhen T."/>
        </authorList>
    </citation>
    <scope>NUCLEOTIDE SEQUENCE [LARGE SCALE GENOMIC DNA]</scope>
    <source>
        <strain evidence="2">KW</strain>
    </source>
</reference>
<sequence length="282" mass="32398">MESDIYQVYEDEIHSLEEEIEMLIQKFENKQESTFYSDEEIQISIKSLEGESKRHESPPDLKAELDCLESDLSFLMKFTGVWFTNYSKETVEKTGNKTIQKHRLSGTCYSLTFQMEFQLLEIQSNESISAVVTDLSIIMECGEYSDLSKFVSSAEERGNLLIFFRSLSSFAEWCEHRKCTFKHFKAKYPDIVRLPEGPSGDYLVIRSPELSGFELMIVWKIYVDAEGRVTPVLDLLPRIPVQALQHNKAAVENGPQCFRNMLLLLGIEASIESLIRSVGMEK</sequence>
<evidence type="ECO:0000313" key="2">
    <source>
        <dbReference type="EMBL" id="KAG6938084.1"/>
    </source>
</evidence>
<comment type="caution">
    <text evidence="2">The sequence shown here is derived from an EMBL/GenBank/DDBJ whole genome shotgun (WGS) entry which is preliminary data.</text>
</comment>
<protein>
    <submittedName>
        <fullName evidence="2">Centromere protein P</fullName>
    </submittedName>
</protein>
<dbReference type="AlphaFoldDB" id="A0A8T1TBF7"/>
<dbReference type="PANTHER" id="PTHR28577:SF1">
    <property type="entry name" value="CENTROMERE PROTEIN P"/>
    <property type="match status" value="1"/>
</dbReference>
<evidence type="ECO:0000313" key="3">
    <source>
        <dbReference type="Proteomes" id="UP000765507"/>
    </source>
</evidence>
<dbReference type="GO" id="GO:0034080">
    <property type="term" value="P:CENP-A containing chromatin assembly"/>
    <property type="evidence" value="ECO:0007669"/>
    <property type="project" value="InterPro"/>
</dbReference>
<accession>A0A8T1TBF7</accession>
<dbReference type="OrthoDB" id="5976950at2759"/>
<proteinExistence type="predicted"/>
<feature type="coiled-coil region" evidence="1">
    <location>
        <begin position="6"/>
        <end position="33"/>
    </location>
</feature>